<evidence type="ECO:0000313" key="4">
    <source>
        <dbReference type="EMBL" id="GAG57696.1"/>
    </source>
</evidence>
<dbReference type="EMBL" id="BART01007424">
    <property type="protein sequence ID" value="GAG57696.1"/>
    <property type="molecule type" value="Genomic_DNA"/>
</dbReference>
<keyword evidence="2" id="KW-1133">Transmembrane helix</keyword>
<name>X1AC42_9ZZZZ</name>
<reference evidence="4" key="1">
    <citation type="journal article" date="2014" name="Front. Microbiol.">
        <title>High frequency of phylogenetically diverse reductive dehalogenase-homologous genes in deep subseafloor sedimentary metagenomes.</title>
        <authorList>
            <person name="Kawai M."/>
            <person name="Futagami T."/>
            <person name="Toyoda A."/>
            <person name="Takaki Y."/>
            <person name="Nishi S."/>
            <person name="Hori S."/>
            <person name="Arai W."/>
            <person name="Tsubouchi T."/>
            <person name="Morono Y."/>
            <person name="Uchiyama I."/>
            <person name="Ito T."/>
            <person name="Fujiyama A."/>
            <person name="Inagaki F."/>
            <person name="Takami H."/>
        </authorList>
    </citation>
    <scope>NUCLEOTIDE SEQUENCE</scope>
    <source>
        <strain evidence="4">Expedition CK06-06</strain>
    </source>
</reference>
<dbReference type="GO" id="GO:0016020">
    <property type="term" value="C:membrane"/>
    <property type="evidence" value="ECO:0007669"/>
    <property type="project" value="UniProtKB-SubCell"/>
</dbReference>
<dbReference type="Pfam" id="PF02932">
    <property type="entry name" value="Neur_chan_memb"/>
    <property type="match status" value="1"/>
</dbReference>
<feature type="transmembrane region" description="Helical" evidence="2">
    <location>
        <begin position="244"/>
        <end position="263"/>
    </location>
</feature>
<dbReference type="InterPro" id="IPR038050">
    <property type="entry name" value="Neuro_actylchol_rec"/>
</dbReference>
<gene>
    <name evidence="4" type="ORF">S01H4_16898</name>
</gene>
<keyword evidence="2" id="KW-0472">Membrane</keyword>
<dbReference type="PANTHER" id="PTHR18945">
    <property type="entry name" value="NEUROTRANSMITTER GATED ION CHANNEL"/>
    <property type="match status" value="1"/>
</dbReference>
<comment type="caution">
    <text evidence="4">The sequence shown here is derived from an EMBL/GenBank/DDBJ whole genome shotgun (WGS) entry which is preliminary data.</text>
</comment>
<proteinExistence type="predicted"/>
<dbReference type="GO" id="GO:0004888">
    <property type="term" value="F:transmembrane signaling receptor activity"/>
    <property type="evidence" value="ECO:0007669"/>
    <property type="project" value="InterPro"/>
</dbReference>
<feature type="domain" description="Neurotransmitter-gated ion-channel transmembrane" evidence="3">
    <location>
        <begin position="149"/>
        <end position="224"/>
    </location>
</feature>
<dbReference type="InterPro" id="IPR036719">
    <property type="entry name" value="Neuro-gated_channel_TM_sf"/>
</dbReference>
<dbReference type="Gene3D" id="1.20.58.390">
    <property type="entry name" value="Neurotransmitter-gated ion-channel transmembrane domain"/>
    <property type="match status" value="1"/>
</dbReference>
<feature type="transmembrane region" description="Helical" evidence="2">
    <location>
        <begin position="173"/>
        <end position="190"/>
    </location>
</feature>
<dbReference type="SUPFAM" id="SSF90112">
    <property type="entry name" value="Neurotransmitter-gated ion-channel transmembrane pore"/>
    <property type="match status" value="1"/>
</dbReference>
<keyword evidence="2" id="KW-0812">Transmembrane</keyword>
<organism evidence="4">
    <name type="scientific">marine sediment metagenome</name>
    <dbReference type="NCBI Taxonomy" id="412755"/>
    <lineage>
        <taxon>unclassified sequences</taxon>
        <taxon>metagenomes</taxon>
        <taxon>ecological metagenomes</taxon>
    </lineage>
</organism>
<dbReference type="AlphaFoldDB" id="X1AC42"/>
<dbReference type="GO" id="GO:0005230">
    <property type="term" value="F:extracellular ligand-gated monoatomic ion channel activity"/>
    <property type="evidence" value="ECO:0007669"/>
    <property type="project" value="InterPro"/>
</dbReference>
<dbReference type="InterPro" id="IPR006201">
    <property type="entry name" value="Neur_channel"/>
</dbReference>
<accession>X1AC42</accession>
<comment type="subcellular location">
    <subcellularLocation>
        <location evidence="1">Membrane</location>
        <topology evidence="1">Multi-pass membrane protein</topology>
    </subcellularLocation>
</comment>
<evidence type="ECO:0000259" key="3">
    <source>
        <dbReference type="Pfam" id="PF02932"/>
    </source>
</evidence>
<sequence length="264" mass="31095">PEDCQCKFMTYSGDSFLKFADENEILFPEFTINNQQGNRWIQNRNAVVWPDGRVIFFEHFTTDLQAPLFDFTKFPFDEQLLYIRVDSLLNEEYFTFQDPEELSEVGDQLGEEEWYIVDTTTEITSEDEDASYWLYFTVRRHLEFYIFRIILPIILVIIVSWFTFFLKDFGRRVEVSSATLLTFVAFNFTVSDNLPRLGYLTFMDALLIGAFVVSVIVVIYNVYLKRMETDGREELAHRIDKPMIWLYPVLFLIGALIAVGIFLI</sequence>
<protein>
    <recommendedName>
        <fullName evidence="3">Neurotransmitter-gated ion-channel transmembrane domain-containing protein</fullName>
    </recommendedName>
</protein>
<evidence type="ECO:0000256" key="2">
    <source>
        <dbReference type="SAM" id="Phobius"/>
    </source>
</evidence>
<dbReference type="InterPro" id="IPR036734">
    <property type="entry name" value="Neur_chan_lig-bd_sf"/>
</dbReference>
<dbReference type="InterPro" id="IPR006029">
    <property type="entry name" value="Neurotrans-gated_channel_TM"/>
</dbReference>
<feature type="non-terminal residue" evidence="4">
    <location>
        <position position="1"/>
    </location>
</feature>
<dbReference type="Gene3D" id="2.70.170.10">
    <property type="entry name" value="Neurotransmitter-gated ion-channel ligand-binding domain"/>
    <property type="match status" value="1"/>
</dbReference>
<dbReference type="SUPFAM" id="SSF63712">
    <property type="entry name" value="Nicotinic receptor ligand binding domain-like"/>
    <property type="match status" value="1"/>
</dbReference>
<feature type="transmembrane region" description="Helical" evidence="2">
    <location>
        <begin position="202"/>
        <end position="223"/>
    </location>
</feature>
<feature type="transmembrane region" description="Helical" evidence="2">
    <location>
        <begin position="145"/>
        <end position="166"/>
    </location>
</feature>
<evidence type="ECO:0000256" key="1">
    <source>
        <dbReference type="ARBA" id="ARBA00004141"/>
    </source>
</evidence>